<dbReference type="Gene3D" id="1.10.3730.20">
    <property type="match status" value="1"/>
</dbReference>
<organism evidence="7 8">
    <name type="scientific">Halovulum marinum</name>
    <dbReference type="NCBI Taxonomy" id="2662447"/>
    <lineage>
        <taxon>Bacteria</taxon>
        <taxon>Pseudomonadati</taxon>
        <taxon>Pseudomonadota</taxon>
        <taxon>Alphaproteobacteria</taxon>
        <taxon>Rhodobacterales</taxon>
        <taxon>Paracoccaceae</taxon>
        <taxon>Halovulum</taxon>
    </lineage>
</organism>
<dbReference type="PANTHER" id="PTHR32322">
    <property type="entry name" value="INNER MEMBRANE TRANSPORTER"/>
    <property type="match status" value="1"/>
</dbReference>
<dbReference type="AlphaFoldDB" id="A0A6L5Z0L7"/>
<comment type="caution">
    <text evidence="7">The sequence shown here is derived from an EMBL/GenBank/DDBJ whole genome shotgun (WGS) entry which is preliminary data.</text>
</comment>
<feature type="transmembrane region" description="Helical" evidence="5">
    <location>
        <begin position="125"/>
        <end position="144"/>
    </location>
</feature>
<reference evidence="7 8" key="1">
    <citation type="submission" date="2019-10" db="EMBL/GenBank/DDBJ databases">
        <title>Cognatihalovulum marinum gen. nov. sp. nov., a new member of the family Rhodobacteraceae isolated from deep seawater of the Northwest Indian Ocean.</title>
        <authorList>
            <person name="Ruan C."/>
            <person name="Wang J."/>
            <person name="Zheng X."/>
            <person name="Song L."/>
            <person name="Zhu Y."/>
            <person name="Huang Y."/>
            <person name="Lu Z."/>
            <person name="Du W."/>
            <person name="Huang L."/>
            <person name="Dai X."/>
        </authorList>
    </citation>
    <scope>NUCLEOTIDE SEQUENCE [LARGE SCALE GENOMIC DNA]</scope>
    <source>
        <strain evidence="7 8">2CG4</strain>
    </source>
</reference>
<feature type="transmembrane region" description="Helical" evidence="5">
    <location>
        <begin position="156"/>
        <end position="173"/>
    </location>
</feature>
<keyword evidence="3 5" id="KW-1133">Transmembrane helix</keyword>
<feature type="transmembrane region" description="Helical" evidence="5">
    <location>
        <begin position="241"/>
        <end position="262"/>
    </location>
</feature>
<keyword evidence="8" id="KW-1185">Reference proteome</keyword>
<dbReference type="GO" id="GO:0016020">
    <property type="term" value="C:membrane"/>
    <property type="evidence" value="ECO:0007669"/>
    <property type="project" value="UniProtKB-SubCell"/>
</dbReference>
<feature type="transmembrane region" description="Helical" evidence="5">
    <location>
        <begin position="268"/>
        <end position="284"/>
    </location>
</feature>
<feature type="transmembrane region" description="Helical" evidence="5">
    <location>
        <begin position="209"/>
        <end position="229"/>
    </location>
</feature>
<feature type="transmembrane region" description="Helical" evidence="5">
    <location>
        <begin position="66"/>
        <end position="88"/>
    </location>
</feature>
<dbReference type="EMBL" id="WIND01000007">
    <property type="protein sequence ID" value="MSU90103.1"/>
    <property type="molecule type" value="Genomic_DNA"/>
</dbReference>
<keyword evidence="2 5" id="KW-0812">Transmembrane</keyword>
<proteinExistence type="predicted"/>
<accession>A0A6L5Z0L7</accession>
<feature type="transmembrane region" description="Helical" evidence="5">
    <location>
        <begin position="35"/>
        <end position="54"/>
    </location>
</feature>
<dbReference type="Pfam" id="PF00892">
    <property type="entry name" value="EamA"/>
    <property type="match status" value="2"/>
</dbReference>
<dbReference type="SUPFAM" id="SSF103481">
    <property type="entry name" value="Multidrug resistance efflux transporter EmrE"/>
    <property type="match status" value="2"/>
</dbReference>
<dbReference type="PANTHER" id="PTHR32322:SF9">
    <property type="entry name" value="AMINO-ACID METABOLITE EFFLUX PUMP-RELATED"/>
    <property type="match status" value="1"/>
</dbReference>
<feature type="domain" description="EamA" evidence="6">
    <location>
        <begin position="6"/>
        <end position="139"/>
    </location>
</feature>
<evidence type="ECO:0000259" key="6">
    <source>
        <dbReference type="Pfam" id="PF00892"/>
    </source>
</evidence>
<name>A0A6L5Z0L7_9RHOB</name>
<feature type="transmembrane region" description="Helical" evidence="5">
    <location>
        <begin position="7"/>
        <end position="29"/>
    </location>
</feature>
<evidence type="ECO:0000256" key="3">
    <source>
        <dbReference type="ARBA" id="ARBA00022989"/>
    </source>
</evidence>
<protein>
    <submittedName>
        <fullName evidence="7">EamA family transporter</fullName>
    </submittedName>
</protein>
<comment type="subcellular location">
    <subcellularLocation>
        <location evidence="1">Membrane</location>
        <topology evidence="1">Multi-pass membrane protein</topology>
    </subcellularLocation>
</comment>
<feature type="domain" description="EamA" evidence="6">
    <location>
        <begin position="156"/>
        <end position="283"/>
    </location>
</feature>
<keyword evidence="4 5" id="KW-0472">Membrane</keyword>
<evidence type="ECO:0000256" key="2">
    <source>
        <dbReference type="ARBA" id="ARBA00022692"/>
    </source>
</evidence>
<evidence type="ECO:0000313" key="7">
    <source>
        <dbReference type="EMBL" id="MSU90103.1"/>
    </source>
</evidence>
<dbReference type="InterPro" id="IPR000620">
    <property type="entry name" value="EamA_dom"/>
</dbReference>
<evidence type="ECO:0000256" key="5">
    <source>
        <dbReference type="SAM" id="Phobius"/>
    </source>
</evidence>
<dbReference type="RefSeq" id="WP_154446594.1">
    <property type="nucleotide sequence ID" value="NZ_WIND01000007.1"/>
</dbReference>
<dbReference type="InterPro" id="IPR037185">
    <property type="entry name" value="EmrE-like"/>
</dbReference>
<sequence length="295" mass="30400">MKQDWIGIGSLALLTVVWGSSFALITVALDGFPPIGVAVFRVLFSALALALLARALGHPLPRDPKIWAWCAAVGLISLLVPFFLIAWGQQSVPSALASIYISASPLFVLLLSRLVLGEQVSARRWAGFAVGFFGIVLLTGPGALTQLGSGNALPQLALLAAAACYAGSSVLIRRMPEVPPIPASAAAQIAAAVFALPLLPMALPEAVPAAGPLLAIAVLGVVQTGLAHVLRYATVRRSGPVFMSTVGYLIPLWATLLGVGLLDETLSGAQLAGFALIVGGLVLARKRRARAAAPA</sequence>
<evidence type="ECO:0000256" key="4">
    <source>
        <dbReference type="ARBA" id="ARBA00023136"/>
    </source>
</evidence>
<evidence type="ECO:0000256" key="1">
    <source>
        <dbReference type="ARBA" id="ARBA00004141"/>
    </source>
</evidence>
<dbReference type="InterPro" id="IPR050638">
    <property type="entry name" value="AA-Vitamin_Transporters"/>
</dbReference>
<feature type="transmembrane region" description="Helical" evidence="5">
    <location>
        <begin position="94"/>
        <end position="116"/>
    </location>
</feature>
<feature type="transmembrane region" description="Helical" evidence="5">
    <location>
        <begin position="185"/>
        <end position="203"/>
    </location>
</feature>
<evidence type="ECO:0000313" key="8">
    <source>
        <dbReference type="Proteomes" id="UP000474957"/>
    </source>
</evidence>
<gene>
    <name evidence="7" type="ORF">GE300_10825</name>
</gene>
<dbReference type="Proteomes" id="UP000474957">
    <property type="component" value="Unassembled WGS sequence"/>
</dbReference>